<feature type="region of interest" description="Disordered" evidence="1">
    <location>
        <begin position="133"/>
        <end position="188"/>
    </location>
</feature>
<protein>
    <recommendedName>
        <fullName evidence="2">Glycosyl hydrolase family 13 catalytic domain-containing protein</fullName>
    </recommendedName>
</protein>
<evidence type="ECO:0000313" key="3">
    <source>
        <dbReference type="EMBL" id="GMA85228.1"/>
    </source>
</evidence>
<dbReference type="PANTHER" id="PTHR43651">
    <property type="entry name" value="1,4-ALPHA-GLUCAN-BRANCHING ENZYME"/>
    <property type="match status" value="1"/>
</dbReference>
<dbReference type="InterPro" id="IPR017853">
    <property type="entry name" value="GH"/>
</dbReference>
<evidence type="ECO:0000256" key="1">
    <source>
        <dbReference type="SAM" id="MobiDB-lite"/>
    </source>
</evidence>
<evidence type="ECO:0000313" key="4">
    <source>
        <dbReference type="Proteomes" id="UP001157017"/>
    </source>
</evidence>
<sequence>MPLAAFPGRWGWGYDGVHPYAVHDPYGGPEALQRFVDAAHGLGLGVCLDVVYNHLGPAGNYLSRFGPYFTEKHHTPWGQAVNLDDTGGSVVRRWIVDNALRWFRDFHVDALRLDAVHEPARRLPVHLLAQPERRDGRAVGRAPPAAHAHRRERPERPGHGRAHLRRRPRHERAVERRPAPRAARHPHR</sequence>
<accession>A0ABQ6JAM5</accession>
<dbReference type="SUPFAM" id="SSF51445">
    <property type="entry name" value="(Trans)glycosidases"/>
    <property type="match status" value="1"/>
</dbReference>
<name>A0ABQ6JAM5_9ACTN</name>
<reference evidence="4" key="1">
    <citation type="journal article" date="2019" name="Int. J. Syst. Evol. Microbiol.">
        <title>The Global Catalogue of Microorganisms (GCM) 10K type strain sequencing project: providing services to taxonomists for standard genome sequencing and annotation.</title>
        <authorList>
            <consortium name="The Broad Institute Genomics Platform"/>
            <consortium name="The Broad Institute Genome Sequencing Center for Infectious Disease"/>
            <person name="Wu L."/>
            <person name="Ma J."/>
        </authorList>
    </citation>
    <scope>NUCLEOTIDE SEQUENCE [LARGE SCALE GENOMIC DNA]</scope>
    <source>
        <strain evidence="4">NBRC 108730</strain>
    </source>
</reference>
<dbReference type="Gene3D" id="3.20.20.80">
    <property type="entry name" value="Glycosidases"/>
    <property type="match status" value="1"/>
</dbReference>
<dbReference type="EMBL" id="BSUZ01000001">
    <property type="protein sequence ID" value="GMA85228.1"/>
    <property type="molecule type" value="Genomic_DNA"/>
</dbReference>
<comment type="caution">
    <text evidence="3">The sequence shown here is derived from an EMBL/GenBank/DDBJ whole genome shotgun (WGS) entry which is preliminary data.</text>
</comment>
<organism evidence="3 4">
    <name type="scientific">Angustibacter aerolatus</name>
    <dbReference type="NCBI Taxonomy" id="1162965"/>
    <lineage>
        <taxon>Bacteria</taxon>
        <taxon>Bacillati</taxon>
        <taxon>Actinomycetota</taxon>
        <taxon>Actinomycetes</taxon>
        <taxon>Kineosporiales</taxon>
        <taxon>Kineosporiaceae</taxon>
    </lineage>
</organism>
<gene>
    <name evidence="3" type="ORF">GCM10025868_04780</name>
</gene>
<feature type="domain" description="Glycosyl hydrolase family 13 catalytic" evidence="2">
    <location>
        <begin position="13"/>
        <end position="61"/>
    </location>
</feature>
<feature type="compositionally biased region" description="Basic residues" evidence="1">
    <location>
        <begin position="159"/>
        <end position="170"/>
    </location>
</feature>
<evidence type="ECO:0000259" key="2">
    <source>
        <dbReference type="Pfam" id="PF00128"/>
    </source>
</evidence>
<dbReference type="Proteomes" id="UP001157017">
    <property type="component" value="Unassembled WGS sequence"/>
</dbReference>
<dbReference type="InterPro" id="IPR006047">
    <property type="entry name" value="GH13_cat_dom"/>
</dbReference>
<keyword evidence="4" id="KW-1185">Reference proteome</keyword>
<proteinExistence type="predicted"/>
<dbReference type="PANTHER" id="PTHR43651:SF11">
    <property type="entry name" value="MALTO-OLIGOSYLTREHALOSE TREHALOHYDROLASE"/>
    <property type="match status" value="1"/>
</dbReference>
<dbReference type="Pfam" id="PF00128">
    <property type="entry name" value="Alpha-amylase"/>
    <property type="match status" value="1"/>
</dbReference>